<gene>
    <name evidence="1" type="ORF">GCM10007304_17240</name>
</gene>
<accession>A0A917CZL3</accession>
<reference evidence="1" key="1">
    <citation type="journal article" date="2014" name="Int. J. Syst. Evol. Microbiol.">
        <title>Complete genome sequence of Corynebacterium casei LMG S-19264T (=DSM 44701T), isolated from a smear-ripened cheese.</title>
        <authorList>
            <consortium name="US DOE Joint Genome Institute (JGI-PGF)"/>
            <person name="Walter F."/>
            <person name="Albersmeier A."/>
            <person name="Kalinowski J."/>
            <person name="Ruckert C."/>
        </authorList>
    </citation>
    <scope>NUCLEOTIDE SEQUENCE</scope>
    <source>
        <strain evidence="1">CCM 7905</strain>
    </source>
</reference>
<sequence>MTLAEPGSLSADGVLVPHEPVFLSDDAVYRLRTFVGDFVNFTSTVAYYPLLATVGVAAHVSDNAFRTRLFDRFVSAVERFDHGKESVIDRVDT</sequence>
<name>A0A917CZL3_9NOCA</name>
<dbReference type="AlphaFoldDB" id="A0A917CZL3"/>
<proteinExistence type="predicted"/>
<organism evidence="1 2">
    <name type="scientific">Rhodococcoides trifolii</name>
    <dbReference type="NCBI Taxonomy" id="908250"/>
    <lineage>
        <taxon>Bacteria</taxon>
        <taxon>Bacillati</taxon>
        <taxon>Actinomycetota</taxon>
        <taxon>Actinomycetes</taxon>
        <taxon>Mycobacteriales</taxon>
        <taxon>Nocardiaceae</taxon>
        <taxon>Rhodococcoides</taxon>
    </lineage>
</organism>
<keyword evidence="2" id="KW-1185">Reference proteome</keyword>
<reference evidence="1" key="2">
    <citation type="submission" date="2020-09" db="EMBL/GenBank/DDBJ databases">
        <authorList>
            <person name="Sun Q."/>
            <person name="Sedlacek I."/>
        </authorList>
    </citation>
    <scope>NUCLEOTIDE SEQUENCE</scope>
    <source>
        <strain evidence="1">CCM 7905</strain>
    </source>
</reference>
<evidence type="ECO:0000313" key="1">
    <source>
        <dbReference type="EMBL" id="GGG03685.1"/>
    </source>
</evidence>
<comment type="caution">
    <text evidence="1">The sequence shown here is derived from an EMBL/GenBank/DDBJ whole genome shotgun (WGS) entry which is preliminary data.</text>
</comment>
<dbReference type="EMBL" id="BMCU01000002">
    <property type="protein sequence ID" value="GGG03685.1"/>
    <property type="molecule type" value="Genomic_DNA"/>
</dbReference>
<protein>
    <submittedName>
        <fullName evidence="1">Uncharacterized protein</fullName>
    </submittedName>
</protein>
<evidence type="ECO:0000313" key="2">
    <source>
        <dbReference type="Proteomes" id="UP000654257"/>
    </source>
</evidence>
<dbReference type="RefSeq" id="WP_188544398.1">
    <property type="nucleotide sequence ID" value="NZ_BMCU01000002.1"/>
</dbReference>
<dbReference type="Proteomes" id="UP000654257">
    <property type="component" value="Unassembled WGS sequence"/>
</dbReference>